<reference evidence="3 4" key="1">
    <citation type="submission" date="2024-02" db="EMBL/GenBank/DDBJ databases">
        <title>Genome sequence of Aquincola sp. MAHUQ-54.</title>
        <authorList>
            <person name="Huq M.A."/>
        </authorList>
    </citation>
    <scope>NUCLEOTIDE SEQUENCE [LARGE SCALE GENOMIC DNA]</scope>
    <source>
        <strain evidence="3 4">MAHUQ-54</strain>
    </source>
</reference>
<feature type="chain" id="PRO_5043499854" evidence="1">
    <location>
        <begin position="20"/>
        <end position="690"/>
    </location>
</feature>
<dbReference type="Proteomes" id="UP001336250">
    <property type="component" value="Unassembled WGS sequence"/>
</dbReference>
<dbReference type="RefSeq" id="WP_332288944.1">
    <property type="nucleotide sequence ID" value="NZ_JAZIBG010000020.1"/>
</dbReference>
<evidence type="ECO:0000256" key="1">
    <source>
        <dbReference type="SAM" id="SignalP"/>
    </source>
</evidence>
<keyword evidence="4" id="KW-1185">Reference proteome</keyword>
<comment type="caution">
    <text evidence="3">The sequence shown here is derived from an EMBL/GenBank/DDBJ whole genome shotgun (WGS) entry which is preliminary data.</text>
</comment>
<organism evidence="3 4">
    <name type="scientific">Aquincola agrisoli</name>
    <dbReference type="NCBI Taxonomy" id="3119538"/>
    <lineage>
        <taxon>Bacteria</taxon>
        <taxon>Pseudomonadati</taxon>
        <taxon>Pseudomonadota</taxon>
        <taxon>Betaproteobacteria</taxon>
        <taxon>Burkholderiales</taxon>
        <taxon>Sphaerotilaceae</taxon>
        <taxon>Aquincola</taxon>
    </lineage>
</organism>
<evidence type="ECO:0000313" key="3">
    <source>
        <dbReference type="EMBL" id="MEF7614004.1"/>
    </source>
</evidence>
<evidence type="ECO:0000313" key="4">
    <source>
        <dbReference type="Proteomes" id="UP001336250"/>
    </source>
</evidence>
<dbReference type="Pfam" id="PF19878">
    <property type="entry name" value="DUF6351"/>
    <property type="match status" value="1"/>
</dbReference>
<dbReference type="AlphaFoldDB" id="A0AAW9Q3S2"/>
<accession>A0AAW9Q3S2</accession>
<protein>
    <submittedName>
        <fullName evidence="3">DUF6351 family protein</fullName>
    </submittedName>
</protein>
<dbReference type="EMBL" id="JAZIBG010000020">
    <property type="protein sequence ID" value="MEF7614004.1"/>
    <property type="molecule type" value="Genomic_DNA"/>
</dbReference>
<keyword evidence="1" id="KW-0732">Signal</keyword>
<sequence length="690" mass="73398">MKKTLLAAALAAVLSPASAALQAPEILVLSNRADLVSGGDALVEIKWPAGAAAAMAKISLNGAPLNGVFAQRADGRYLGLVTGLRQGANVLAARVPGAGAEITLQNHPIGGPVFSGAQLQPWTCSTTSSPSLGQPLDAQCNAPAAYRYMYRTTTGQFSAYDPTGPVPANMTTASTDTGATVPYIVRIERGTLNRGIHEIAVLADPARPWSPWTPADQPGWNHKVVMQFGAGTGQTYRQGTPESVLNHEALSRGFAVVSSSMMVNSQHANFVTVAETVMMLKEHLAERYGAIRYTIGQGGSGGALLQYLVAENYPGLVDGLRPTQDWEDSISGAYREFADSAAVTAAFTSSPLTYSNEERAAIGGWGLANVNVFNIENGRVGDYMRPDDGTQCAGTASYHPQTNPAGTRCTFQDFMSSVLGLRPDGKANPVFDNVGVQYGLQGLLEGRITPEKFVDVNLRAGGFDIDGRWQPQRSEISGEMAALLHRTGQVTYGKQLGNVPILAIRGTNNNDYHYPFRTVVKRARLAAANGHAGNHVYWITPVQGMSTLARMDEWLSNLQADTSGAPLAQRVVASRPADLVSGCGVSGTFVTDLAACDATYPYFREPRTVAGDATTVYTMKCQLKPLDRRDYAGVVFTDDQWAALQSTFPSGVCDFSKPGIGFQENVPWLTYAAGAGGQPLPAPPRSTALR</sequence>
<gene>
    <name evidence="3" type="ORF">V4F39_08790</name>
</gene>
<feature type="domain" description="DUF6351" evidence="2">
    <location>
        <begin position="26"/>
        <end position="662"/>
    </location>
</feature>
<feature type="signal peptide" evidence="1">
    <location>
        <begin position="1"/>
        <end position="19"/>
    </location>
</feature>
<evidence type="ECO:0000259" key="2">
    <source>
        <dbReference type="Pfam" id="PF19878"/>
    </source>
</evidence>
<name>A0AAW9Q3S2_9BURK</name>
<dbReference type="InterPro" id="IPR045556">
    <property type="entry name" value="DUF6351"/>
</dbReference>
<proteinExistence type="predicted"/>